<gene>
    <name evidence="9" type="primary">nuoM</name>
    <name evidence="9" type="ORF">GCM10010909_06800</name>
</gene>
<sequence>MLAWLMALPAIGGLLAWPAALWHRAAPRWISLAALTLDLLVLLHLWSGSSAPIDITGRGQWIAILQLPWIPQLGISFQLGLDGLSLLLVLLTLGLGIISVIISWTEITERTGFFHFNLLWTLSGTIGVFLALDLFLFFFTWEIMLVPMYFLIALWGHENRTYAAIKFFLFTQGSGLVMLLAILALAFVHQRETGTFTFSYFQLLGTKMQPATEMWIMLGFILAFVVKLPAVPFHTWLPDAHTQAPTAGSVILAGVLLKTGAYGLLRFVVPLFPLAASRFAPVAMLLGVIGIIYGALLAFGQNDIKRLVAYSSVSHLGFVLLGIFAWNTLALQGVVVQMLAHGISTGALFITAGALQERLHTRDMSRFGGLWANLPRLSAIGMFFAIASLGLPGLGNFIGEFLILLGTYQAHPAFAVAGTLGVITAAAYALIMVQKTFHGPPRAAAPAADLHAPHMAVMAVLIAAIIWLGLYPQPVFDVATSGLANLQAATPDGLLLADGRPP</sequence>
<dbReference type="PANTHER" id="PTHR43507">
    <property type="entry name" value="NADH-UBIQUINONE OXIDOREDUCTASE CHAIN 4"/>
    <property type="match status" value="1"/>
</dbReference>
<name>A0ABQ6A2Z8_9PROT</name>
<feature type="domain" description="NADH:quinone oxidoreductase/Mrp antiporter transmembrane" evidence="8">
    <location>
        <begin position="131"/>
        <end position="418"/>
    </location>
</feature>
<feature type="transmembrane region" description="Helical" evidence="7">
    <location>
        <begin position="452"/>
        <end position="471"/>
    </location>
</feature>
<dbReference type="InterPro" id="IPR010227">
    <property type="entry name" value="NADH_Q_OxRdtase_chainM/4"/>
</dbReference>
<feature type="transmembrane region" description="Helical" evidence="7">
    <location>
        <begin position="138"/>
        <end position="155"/>
    </location>
</feature>
<dbReference type="Proteomes" id="UP001156641">
    <property type="component" value="Unassembled WGS sequence"/>
</dbReference>
<reference evidence="10" key="1">
    <citation type="journal article" date="2019" name="Int. J. Syst. Evol. Microbiol.">
        <title>The Global Catalogue of Microorganisms (GCM) 10K type strain sequencing project: providing services to taxonomists for standard genome sequencing and annotation.</title>
        <authorList>
            <consortium name="The Broad Institute Genomics Platform"/>
            <consortium name="The Broad Institute Genome Sequencing Center for Infectious Disease"/>
            <person name="Wu L."/>
            <person name="Ma J."/>
        </authorList>
    </citation>
    <scope>NUCLEOTIDE SEQUENCE [LARGE SCALE GENOMIC DNA]</scope>
    <source>
        <strain evidence="10">NBRC 112502</strain>
    </source>
</reference>
<organism evidence="9 10">
    <name type="scientific">Acidocella aquatica</name>
    <dbReference type="NCBI Taxonomy" id="1922313"/>
    <lineage>
        <taxon>Bacteria</taxon>
        <taxon>Pseudomonadati</taxon>
        <taxon>Pseudomonadota</taxon>
        <taxon>Alphaproteobacteria</taxon>
        <taxon>Acetobacterales</taxon>
        <taxon>Acidocellaceae</taxon>
        <taxon>Acidocella</taxon>
    </lineage>
</organism>
<keyword evidence="5 7" id="KW-0472">Membrane</keyword>
<dbReference type="PRINTS" id="PR01437">
    <property type="entry name" value="NUOXDRDTASE4"/>
</dbReference>
<feature type="transmembrane region" description="Helical" evidence="7">
    <location>
        <begin position="410"/>
        <end position="431"/>
    </location>
</feature>
<evidence type="ECO:0000256" key="6">
    <source>
        <dbReference type="RuleBase" id="RU000320"/>
    </source>
</evidence>
<evidence type="ECO:0000259" key="8">
    <source>
        <dbReference type="Pfam" id="PF00361"/>
    </source>
</evidence>
<dbReference type="EMBL" id="BSOS01000007">
    <property type="protein sequence ID" value="GLR66002.1"/>
    <property type="molecule type" value="Genomic_DNA"/>
</dbReference>
<feature type="transmembrane region" description="Helical" evidence="7">
    <location>
        <begin position="167"/>
        <end position="188"/>
    </location>
</feature>
<evidence type="ECO:0000256" key="2">
    <source>
        <dbReference type="ARBA" id="ARBA00009025"/>
    </source>
</evidence>
<proteinExistence type="inferred from homology"/>
<dbReference type="InterPro" id="IPR001750">
    <property type="entry name" value="ND/Mrp_TM"/>
</dbReference>
<evidence type="ECO:0000256" key="7">
    <source>
        <dbReference type="SAM" id="Phobius"/>
    </source>
</evidence>
<comment type="caution">
    <text evidence="9">The sequence shown here is derived from an EMBL/GenBank/DDBJ whole genome shotgun (WGS) entry which is preliminary data.</text>
</comment>
<comment type="similarity">
    <text evidence="2">Belongs to the complex I subunit 4 family.</text>
</comment>
<feature type="transmembrane region" description="Helical" evidence="7">
    <location>
        <begin position="83"/>
        <end position="102"/>
    </location>
</feature>
<evidence type="ECO:0000256" key="4">
    <source>
        <dbReference type="ARBA" id="ARBA00022989"/>
    </source>
</evidence>
<dbReference type="NCBIfam" id="TIGR01972">
    <property type="entry name" value="NDH_I_M"/>
    <property type="match status" value="1"/>
</dbReference>
<evidence type="ECO:0000256" key="5">
    <source>
        <dbReference type="ARBA" id="ARBA00023136"/>
    </source>
</evidence>
<feature type="transmembrane region" description="Helical" evidence="7">
    <location>
        <begin position="249"/>
        <end position="273"/>
    </location>
</feature>
<dbReference type="InterPro" id="IPR003918">
    <property type="entry name" value="NADH_UbQ_OxRdtase"/>
</dbReference>
<keyword evidence="4 7" id="KW-1133">Transmembrane helix</keyword>
<feature type="transmembrane region" description="Helical" evidence="7">
    <location>
        <begin position="279"/>
        <end position="300"/>
    </location>
</feature>
<feature type="transmembrane region" description="Helical" evidence="7">
    <location>
        <begin position="26"/>
        <end position="47"/>
    </location>
</feature>
<feature type="transmembrane region" description="Helical" evidence="7">
    <location>
        <begin position="307"/>
        <end position="326"/>
    </location>
</feature>
<keyword evidence="3 6" id="KW-0812">Transmembrane</keyword>
<dbReference type="Pfam" id="PF00361">
    <property type="entry name" value="Proton_antipo_M"/>
    <property type="match status" value="1"/>
</dbReference>
<evidence type="ECO:0000256" key="1">
    <source>
        <dbReference type="ARBA" id="ARBA00004127"/>
    </source>
</evidence>
<comment type="subcellular location">
    <subcellularLocation>
        <location evidence="1">Endomembrane system</location>
        <topology evidence="1">Multi-pass membrane protein</topology>
    </subcellularLocation>
    <subcellularLocation>
        <location evidence="6">Membrane</location>
        <topology evidence="6">Multi-pass membrane protein</topology>
    </subcellularLocation>
</comment>
<feature type="transmembrane region" description="Helical" evidence="7">
    <location>
        <begin position="338"/>
        <end position="356"/>
    </location>
</feature>
<feature type="transmembrane region" description="Helical" evidence="7">
    <location>
        <begin position="214"/>
        <end position="237"/>
    </location>
</feature>
<keyword evidence="10" id="KW-1185">Reference proteome</keyword>
<dbReference type="NCBIfam" id="NF004498">
    <property type="entry name" value="PRK05846.1-1"/>
    <property type="match status" value="1"/>
</dbReference>
<evidence type="ECO:0000313" key="10">
    <source>
        <dbReference type="Proteomes" id="UP001156641"/>
    </source>
</evidence>
<protein>
    <submittedName>
        <fullName evidence="9">NADH-quinone oxidoreductase subunit M</fullName>
    </submittedName>
</protein>
<dbReference type="PANTHER" id="PTHR43507:SF1">
    <property type="entry name" value="NADH-UBIQUINONE OXIDOREDUCTASE CHAIN 4"/>
    <property type="match status" value="1"/>
</dbReference>
<accession>A0ABQ6A2Z8</accession>
<evidence type="ECO:0000313" key="9">
    <source>
        <dbReference type="EMBL" id="GLR66002.1"/>
    </source>
</evidence>
<feature type="transmembrane region" description="Helical" evidence="7">
    <location>
        <begin position="114"/>
        <end position="132"/>
    </location>
</feature>
<evidence type="ECO:0000256" key="3">
    <source>
        <dbReference type="ARBA" id="ARBA00022692"/>
    </source>
</evidence>
<feature type="transmembrane region" description="Helical" evidence="7">
    <location>
        <begin position="377"/>
        <end position="398"/>
    </location>
</feature>